<sequence>MMGEGDSPVGLYWDPETWGRARAAYVSDLDRDPECPDAYIGWLHLAIEGHVERGHRARAEAGIEQPARRRSGQGLTRTYPLKDSLVERMEDAIAADRREDGRFLGPSAFVHEAVTLAIDEAIARRGGVELPPPPAKLTTRPRRRGAQGEVRP</sequence>
<gene>
    <name evidence="2" type="ORF">V1351_07650</name>
</gene>
<protein>
    <submittedName>
        <fullName evidence="2">Uncharacterized protein</fullName>
    </submittedName>
</protein>
<keyword evidence="3" id="KW-1185">Reference proteome</keyword>
<dbReference type="Proteomes" id="UP001382727">
    <property type="component" value="Chromosome"/>
</dbReference>
<accession>A0ABZ2MLM7</accession>
<dbReference type="RefSeq" id="WP_338752272.1">
    <property type="nucleotide sequence ID" value="NZ_CP144913.1"/>
</dbReference>
<dbReference type="EMBL" id="CP144913">
    <property type="protein sequence ID" value="WXB77933.1"/>
    <property type="molecule type" value="Genomic_DNA"/>
</dbReference>
<proteinExistence type="predicted"/>
<feature type="region of interest" description="Disordered" evidence="1">
    <location>
        <begin position="124"/>
        <end position="152"/>
    </location>
</feature>
<evidence type="ECO:0000313" key="2">
    <source>
        <dbReference type="EMBL" id="WXB77933.1"/>
    </source>
</evidence>
<name>A0ABZ2MLM7_9MICO</name>
<organism evidence="2 3">
    <name type="scientific">Janibacter alittae</name>
    <dbReference type="NCBI Taxonomy" id="3115209"/>
    <lineage>
        <taxon>Bacteria</taxon>
        <taxon>Bacillati</taxon>
        <taxon>Actinomycetota</taxon>
        <taxon>Actinomycetes</taxon>
        <taxon>Micrococcales</taxon>
        <taxon>Intrasporangiaceae</taxon>
        <taxon>Janibacter</taxon>
    </lineage>
</organism>
<reference evidence="2 3" key="1">
    <citation type="submission" date="2024-02" db="EMBL/GenBank/DDBJ databases">
        <title>Janibacter sp. nov., isolated from gut of marine sandworm.</title>
        <authorList>
            <person name="Kim B."/>
            <person name="Jun M.O."/>
            <person name="Shin N.-R."/>
        </authorList>
    </citation>
    <scope>NUCLEOTIDE SEQUENCE [LARGE SCALE GENOMIC DNA]</scope>
    <source>
        <strain evidence="2 3">A1S7</strain>
    </source>
</reference>
<evidence type="ECO:0000313" key="3">
    <source>
        <dbReference type="Proteomes" id="UP001382727"/>
    </source>
</evidence>
<evidence type="ECO:0000256" key="1">
    <source>
        <dbReference type="SAM" id="MobiDB-lite"/>
    </source>
</evidence>